<organism evidence="7 8">
    <name type="scientific">candidate division WOR-1 bacterium RIFCSPHIGHO2_01_FULL_53_15</name>
    <dbReference type="NCBI Taxonomy" id="1802564"/>
    <lineage>
        <taxon>Bacteria</taxon>
        <taxon>Bacillati</taxon>
        <taxon>Saganbacteria</taxon>
    </lineage>
</organism>
<name>A0A1F4Q2S9_UNCSA</name>
<evidence type="ECO:0000256" key="1">
    <source>
        <dbReference type="ARBA" id="ARBA00022670"/>
    </source>
</evidence>
<evidence type="ECO:0000256" key="4">
    <source>
        <dbReference type="ARBA" id="ARBA00022833"/>
    </source>
</evidence>
<keyword evidence="4" id="KW-0862">Zinc</keyword>
<evidence type="ECO:0000259" key="6">
    <source>
        <dbReference type="Pfam" id="PF14464"/>
    </source>
</evidence>
<gene>
    <name evidence="7" type="ORF">A2625_02965</name>
</gene>
<evidence type="ECO:0000313" key="8">
    <source>
        <dbReference type="Proteomes" id="UP000178724"/>
    </source>
</evidence>
<comment type="caution">
    <text evidence="7">The sequence shown here is derived from an EMBL/GenBank/DDBJ whole genome shotgun (WGS) entry which is preliminary data.</text>
</comment>
<keyword evidence="5" id="KW-0482">Metalloprotease</keyword>
<protein>
    <recommendedName>
        <fullName evidence="6">JAB domain-containing protein</fullName>
    </recommendedName>
</protein>
<evidence type="ECO:0000256" key="2">
    <source>
        <dbReference type="ARBA" id="ARBA00022723"/>
    </source>
</evidence>
<evidence type="ECO:0000313" key="7">
    <source>
        <dbReference type="EMBL" id="OGB90265.1"/>
    </source>
</evidence>
<keyword evidence="1" id="KW-0645">Protease</keyword>
<reference evidence="7 8" key="1">
    <citation type="journal article" date="2016" name="Nat. Commun.">
        <title>Thousands of microbial genomes shed light on interconnected biogeochemical processes in an aquifer system.</title>
        <authorList>
            <person name="Anantharaman K."/>
            <person name="Brown C.T."/>
            <person name="Hug L.A."/>
            <person name="Sharon I."/>
            <person name="Castelle C.J."/>
            <person name="Probst A.J."/>
            <person name="Thomas B.C."/>
            <person name="Singh A."/>
            <person name="Wilkins M.J."/>
            <person name="Karaoz U."/>
            <person name="Brodie E.L."/>
            <person name="Williams K.H."/>
            <person name="Hubbard S.S."/>
            <person name="Banfield J.F."/>
        </authorList>
    </citation>
    <scope>NUCLEOTIDE SEQUENCE [LARGE SCALE GENOMIC DNA]</scope>
</reference>
<feature type="domain" description="JAB" evidence="6">
    <location>
        <begin position="7"/>
        <end position="104"/>
    </location>
</feature>
<dbReference type="InterPro" id="IPR051929">
    <property type="entry name" value="VirAsm_ModProt"/>
</dbReference>
<dbReference type="GO" id="GO:0006508">
    <property type="term" value="P:proteolysis"/>
    <property type="evidence" value="ECO:0007669"/>
    <property type="project" value="UniProtKB-KW"/>
</dbReference>
<keyword evidence="2" id="KW-0479">Metal-binding</keyword>
<evidence type="ECO:0000256" key="3">
    <source>
        <dbReference type="ARBA" id="ARBA00022801"/>
    </source>
</evidence>
<dbReference type="SUPFAM" id="SSF102712">
    <property type="entry name" value="JAB1/MPN domain"/>
    <property type="match status" value="1"/>
</dbReference>
<dbReference type="GO" id="GO:0008235">
    <property type="term" value="F:metalloexopeptidase activity"/>
    <property type="evidence" value="ECO:0007669"/>
    <property type="project" value="TreeGrafter"/>
</dbReference>
<accession>A0A1F4Q2S9</accession>
<keyword evidence="3" id="KW-0378">Hydrolase</keyword>
<dbReference type="Gene3D" id="3.40.140.10">
    <property type="entry name" value="Cytidine Deaminase, domain 2"/>
    <property type="match status" value="1"/>
</dbReference>
<dbReference type="InterPro" id="IPR028090">
    <property type="entry name" value="JAB_dom_prok"/>
</dbReference>
<dbReference type="PANTHER" id="PTHR34858:SF1">
    <property type="entry name" value="CYSO-CYSTEINE PEPTIDASE"/>
    <property type="match status" value="1"/>
</dbReference>
<dbReference type="EMBL" id="METM01000013">
    <property type="protein sequence ID" value="OGB90265.1"/>
    <property type="molecule type" value="Genomic_DNA"/>
</dbReference>
<dbReference type="PANTHER" id="PTHR34858">
    <property type="entry name" value="CYSO-CYSTEINE PEPTIDASE"/>
    <property type="match status" value="1"/>
</dbReference>
<proteinExistence type="predicted"/>
<dbReference type="GO" id="GO:0008270">
    <property type="term" value="F:zinc ion binding"/>
    <property type="evidence" value="ECO:0007669"/>
    <property type="project" value="TreeGrafter"/>
</dbReference>
<dbReference type="AlphaFoldDB" id="A0A1F4Q2S9"/>
<evidence type="ECO:0000256" key="5">
    <source>
        <dbReference type="ARBA" id="ARBA00023049"/>
    </source>
</evidence>
<dbReference type="Pfam" id="PF14464">
    <property type="entry name" value="Prok-JAB"/>
    <property type="match status" value="1"/>
</dbReference>
<dbReference type="Proteomes" id="UP000178724">
    <property type="component" value="Unassembled WGS sequence"/>
</dbReference>
<sequence length="192" mass="22045">MFIITERQYNLIMHQAQACFPQESGGFLGGRENTILGVLPIPNKNLYDRTETFAFSESDIETAYQFLIKHRLEYLGVYHSHPRGIPFPSEQDLAHHQKYLFIVGLQDRYNPDLYAWKVENGKIYQADIKIVSDFGVTVIDIKTGKPKLSEWADRGQMDRLAEMIDQMKAGQCPVYPKLDPTHWDASSFSTLA</sequence>